<dbReference type="CDD" id="cd06261">
    <property type="entry name" value="TM_PBP2"/>
    <property type="match status" value="1"/>
</dbReference>
<evidence type="ECO:0000256" key="4">
    <source>
        <dbReference type="ARBA" id="ARBA00022692"/>
    </source>
</evidence>
<keyword evidence="4 7" id="KW-0812">Transmembrane</keyword>
<evidence type="ECO:0000313" key="9">
    <source>
        <dbReference type="EMBL" id="MBC8588353.1"/>
    </source>
</evidence>
<accession>A0A926EU93</accession>
<dbReference type="InterPro" id="IPR050366">
    <property type="entry name" value="BP-dependent_transpt_permease"/>
</dbReference>
<dbReference type="AlphaFoldDB" id="A0A926EU93"/>
<organism evidence="9 10">
    <name type="scientific">Paratissierella segnis</name>
    <dbReference type="NCBI Taxonomy" id="2763679"/>
    <lineage>
        <taxon>Bacteria</taxon>
        <taxon>Bacillati</taxon>
        <taxon>Bacillota</taxon>
        <taxon>Tissierellia</taxon>
        <taxon>Tissierellales</taxon>
        <taxon>Tissierellaceae</taxon>
        <taxon>Paratissierella</taxon>
    </lineage>
</organism>
<dbReference type="Pfam" id="PF00528">
    <property type="entry name" value="BPD_transp_1"/>
    <property type="match status" value="1"/>
</dbReference>
<feature type="transmembrane region" description="Helical" evidence="7">
    <location>
        <begin position="99"/>
        <end position="125"/>
    </location>
</feature>
<dbReference type="Proteomes" id="UP000601171">
    <property type="component" value="Unassembled WGS sequence"/>
</dbReference>
<comment type="similarity">
    <text evidence="7">Belongs to the binding-protein-dependent transport system permease family.</text>
</comment>
<dbReference type="GO" id="GO:0055085">
    <property type="term" value="P:transmembrane transport"/>
    <property type="evidence" value="ECO:0007669"/>
    <property type="project" value="InterPro"/>
</dbReference>
<dbReference type="PANTHER" id="PTHR43386:SF1">
    <property type="entry name" value="D,D-DIPEPTIDE TRANSPORT SYSTEM PERMEASE PROTEIN DDPC-RELATED"/>
    <property type="match status" value="1"/>
</dbReference>
<dbReference type="EMBL" id="JACRTG010000018">
    <property type="protein sequence ID" value="MBC8588353.1"/>
    <property type="molecule type" value="Genomic_DNA"/>
</dbReference>
<dbReference type="Gene3D" id="1.10.3720.10">
    <property type="entry name" value="MetI-like"/>
    <property type="match status" value="1"/>
</dbReference>
<evidence type="ECO:0000259" key="8">
    <source>
        <dbReference type="PROSITE" id="PS50928"/>
    </source>
</evidence>
<sequence>MATVTSNNINSDNRARSSKVESPWKVMLKRLRRNKLAIVGLVVLIIMAVAAIFAPFLTDFGRDETNLARSNAAPDAEYRLGADSLGRDIYTRLLYGARISLTVGFVATGLRIFIGVVLGGVAGYYGKTVDNIIMRIADIVSCLPFLPMAITFVAIRGPSIYNVMLVLAILGWPGIARIVRAEILSLREREFMEAATALGISDFKKITSHLIPNTMASIIVSATTGIADAILTESTLSFLGLGVAPPTPTWGNMLTDANNQFVLQHRWWQWVPPGLVIFIAVLSLNLLGDGLRDALDPRLKQ</sequence>
<dbReference type="NCBIfam" id="NF045476">
    <property type="entry name" value="Opp4C"/>
    <property type="match status" value="1"/>
</dbReference>
<feature type="transmembrane region" description="Helical" evidence="7">
    <location>
        <begin position="160"/>
        <end position="179"/>
    </location>
</feature>
<evidence type="ECO:0000256" key="7">
    <source>
        <dbReference type="RuleBase" id="RU363032"/>
    </source>
</evidence>
<dbReference type="InterPro" id="IPR035906">
    <property type="entry name" value="MetI-like_sf"/>
</dbReference>
<keyword evidence="6 7" id="KW-0472">Membrane</keyword>
<gene>
    <name evidence="9" type="ORF">H8707_08875</name>
</gene>
<keyword evidence="5 7" id="KW-1133">Transmembrane helix</keyword>
<reference evidence="9" key="1">
    <citation type="submission" date="2020-08" db="EMBL/GenBank/DDBJ databases">
        <title>Genome public.</title>
        <authorList>
            <person name="Liu C."/>
            <person name="Sun Q."/>
        </authorList>
    </citation>
    <scope>NUCLEOTIDE SEQUENCE</scope>
    <source>
        <strain evidence="9">BX21</strain>
    </source>
</reference>
<feature type="transmembrane region" description="Helical" evidence="7">
    <location>
        <begin position="132"/>
        <end position="154"/>
    </location>
</feature>
<dbReference type="PANTHER" id="PTHR43386">
    <property type="entry name" value="OLIGOPEPTIDE TRANSPORT SYSTEM PERMEASE PROTEIN APPC"/>
    <property type="match status" value="1"/>
</dbReference>
<evidence type="ECO:0000313" key="10">
    <source>
        <dbReference type="Proteomes" id="UP000601171"/>
    </source>
</evidence>
<keyword evidence="10" id="KW-1185">Reference proteome</keyword>
<evidence type="ECO:0000256" key="3">
    <source>
        <dbReference type="ARBA" id="ARBA00022475"/>
    </source>
</evidence>
<proteinExistence type="inferred from homology"/>
<protein>
    <submittedName>
        <fullName evidence="9">ABC transporter permease</fullName>
    </submittedName>
</protein>
<dbReference type="InterPro" id="IPR053523">
    <property type="entry name" value="Oligopeptide_permease_AppC"/>
</dbReference>
<evidence type="ECO:0000256" key="2">
    <source>
        <dbReference type="ARBA" id="ARBA00022448"/>
    </source>
</evidence>
<dbReference type="Pfam" id="PF12911">
    <property type="entry name" value="OppC_N"/>
    <property type="match status" value="1"/>
</dbReference>
<dbReference type="RefSeq" id="WP_262429801.1">
    <property type="nucleotide sequence ID" value="NZ_JACRTG010000018.1"/>
</dbReference>
<comment type="caution">
    <text evidence="9">The sequence shown here is derived from an EMBL/GenBank/DDBJ whole genome shotgun (WGS) entry which is preliminary data.</text>
</comment>
<dbReference type="PROSITE" id="PS50928">
    <property type="entry name" value="ABC_TM1"/>
    <property type="match status" value="1"/>
</dbReference>
<dbReference type="GO" id="GO:0005886">
    <property type="term" value="C:plasma membrane"/>
    <property type="evidence" value="ECO:0007669"/>
    <property type="project" value="UniProtKB-SubCell"/>
</dbReference>
<evidence type="ECO:0000256" key="1">
    <source>
        <dbReference type="ARBA" id="ARBA00004651"/>
    </source>
</evidence>
<feature type="transmembrane region" description="Helical" evidence="7">
    <location>
        <begin position="36"/>
        <end position="57"/>
    </location>
</feature>
<dbReference type="SUPFAM" id="SSF161098">
    <property type="entry name" value="MetI-like"/>
    <property type="match status" value="1"/>
</dbReference>
<feature type="domain" description="ABC transmembrane type-1" evidence="8">
    <location>
        <begin position="97"/>
        <end position="288"/>
    </location>
</feature>
<dbReference type="InterPro" id="IPR025966">
    <property type="entry name" value="OppC_N"/>
</dbReference>
<name>A0A926EU93_9FIRM</name>
<dbReference type="InterPro" id="IPR000515">
    <property type="entry name" value="MetI-like"/>
</dbReference>
<feature type="transmembrane region" description="Helical" evidence="7">
    <location>
        <begin position="267"/>
        <end position="288"/>
    </location>
</feature>
<feature type="transmembrane region" description="Helical" evidence="7">
    <location>
        <begin position="210"/>
        <end position="231"/>
    </location>
</feature>
<comment type="subcellular location">
    <subcellularLocation>
        <location evidence="1 7">Cell membrane</location>
        <topology evidence="1 7">Multi-pass membrane protein</topology>
    </subcellularLocation>
</comment>
<keyword evidence="2 7" id="KW-0813">Transport</keyword>
<evidence type="ECO:0000256" key="6">
    <source>
        <dbReference type="ARBA" id="ARBA00023136"/>
    </source>
</evidence>
<keyword evidence="3" id="KW-1003">Cell membrane</keyword>
<evidence type="ECO:0000256" key="5">
    <source>
        <dbReference type="ARBA" id="ARBA00022989"/>
    </source>
</evidence>